<name>A0AAU7M0P5_9BURK</name>
<dbReference type="EMBL" id="CP157680">
    <property type="protein sequence ID" value="XBP73310.1"/>
    <property type="molecule type" value="Genomic_DNA"/>
</dbReference>
<gene>
    <name evidence="2" type="ORF">ABLV49_25795</name>
</gene>
<keyword evidence="2" id="KW-0614">Plasmid</keyword>
<evidence type="ECO:0000256" key="1">
    <source>
        <dbReference type="SAM" id="SignalP"/>
    </source>
</evidence>
<protein>
    <submittedName>
        <fullName evidence="2">Uncharacterized protein</fullName>
    </submittedName>
</protein>
<accession>A0AAU7M0P5</accession>
<keyword evidence="1" id="KW-0732">Signal</keyword>
<dbReference type="RefSeq" id="WP_349283404.1">
    <property type="nucleotide sequence ID" value="NZ_CBCSCU010000054.1"/>
</dbReference>
<geneLocation type="plasmid" evidence="2">
    <name>p5</name>
</geneLocation>
<sequence length="327" mass="35253">MKKLKSIIISSLCLWTAAAMAQTDKPCTYSIRSDANYDPVSLVGPEPSGDIIGHSRRTSSGFCTYLVGSSGMNAQTLKLYAPSGETKELGILSRDKNSRMVTFTPSGAAPISGALAVPISKGVMILRDNAAFLYEDGKAIRSVPIPPGWSPAAIQQGDVLGAQAMLLVSNKPDEGLFNVMGAKGATLTNMPPDVSLRYGILDLASNSIVTTFQTYGVSKNEYLVGAAKPKDDDPYAPNNSTELQFNRGYYLSSPADWFTDGASRYVVHYGEKLTEIWLRDLNTGKAKKVAKNILGFTGFYALKTKGIWQIVVNRSVVVPDIASMSWD</sequence>
<feature type="signal peptide" evidence="1">
    <location>
        <begin position="1"/>
        <end position="21"/>
    </location>
</feature>
<proteinExistence type="predicted"/>
<organism evidence="2">
    <name type="scientific">Polaromonas hydrogenivorans</name>
    <dbReference type="NCBI Taxonomy" id="335476"/>
    <lineage>
        <taxon>Bacteria</taxon>
        <taxon>Pseudomonadati</taxon>
        <taxon>Pseudomonadota</taxon>
        <taxon>Betaproteobacteria</taxon>
        <taxon>Burkholderiales</taxon>
        <taxon>Comamonadaceae</taxon>
        <taxon>Polaromonas</taxon>
    </lineage>
</organism>
<reference evidence="2" key="1">
    <citation type="submission" date="2024-05" db="EMBL/GenBank/DDBJ databases">
        <authorList>
            <person name="Bunk B."/>
            <person name="Swiderski J."/>
            <person name="Sproer C."/>
            <person name="Thiel V."/>
        </authorList>
    </citation>
    <scope>NUCLEOTIDE SEQUENCE</scope>
    <source>
        <strain evidence="2">DSM 17735</strain>
        <plasmid evidence="2">p5</plasmid>
    </source>
</reference>
<evidence type="ECO:0000313" key="2">
    <source>
        <dbReference type="EMBL" id="XBP73310.1"/>
    </source>
</evidence>
<feature type="chain" id="PRO_5043459277" evidence="1">
    <location>
        <begin position="22"/>
        <end position="327"/>
    </location>
</feature>
<dbReference type="AlphaFoldDB" id="A0AAU7M0P5"/>